<evidence type="ECO:0000256" key="3">
    <source>
        <dbReference type="ARBA" id="ARBA00022692"/>
    </source>
</evidence>
<comment type="similarity">
    <text evidence="2">Belongs to the G-protein coupled receptor 1 family.</text>
</comment>
<organism evidence="9">
    <name type="scientific">Darwinula stevensoni</name>
    <dbReference type="NCBI Taxonomy" id="69355"/>
    <lineage>
        <taxon>Eukaryota</taxon>
        <taxon>Metazoa</taxon>
        <taxon>Ecdysozoa</taxon>
        <taxon>Arthropoda</taxon>
        <taxon>Crustacea</taxon>
        <taxon>Oligostraca</taxon>
        <taxon>Ostracoda</taxon>
        <taxon>Podocopa</taxon>
        <taxon>Podocopida</taxon>
        <taxon>Darwinulocopina</taxon>
        <taxon>Darwinuloidea</taxon>
        <taxon>Darwinulidae</taxon>
        <taxon>Darwinula</taxon>
    </lineage>
</organism>
<keyword evidence="10" id="KW-1185">Reference proteome</keyword>
<dbReference type="Pfam" id="PF00001">
    <property type="entry name" value="7tm_1"/>
    <property type="match status" value="1"/>
</dbReference>
<dbReference type="Gene3D" id="1.20.1070.10">
    <property type="entry name" value="Rhodopsin 7-helix transmembrane proteins"/>
    <property type="match status" value="1"/>
</dbReference>
<evidence type="ECO:0000256" key="2">
    <source>
        <dbReference type="ARBA" id="ARBA00010663"/>
    </source>
</evidence>
<feature type="domain" description="G-protein coupled receptors family 1 profile" evidence="8">
    <location>
        <begin position="60"/>
        <end position="329"/>
    </location>
</feature>
<evidence type="ECO:0000313" key="9">
    <source>
        <dbReference type="EMBL" id="CAD7249701.1"/>
    </source>
</evidence>
<feature type="transmembrane region" description="Helical" evidence="7">
    <location>
        <begin position="273"/>
        <end position="296"/>
    </location>
</feature>
<dbReference type="EMBL" id="CAJPEV010002449">
    <property type="protein sequence ID" value="CAG0896926.1"/>
    <property type="molecule type" value="Genomic_DNA"/>
</dbReference>
<dbReference type="SUPFAM" id="SSF81321">
    <property type="entry name" value="Family A G protein-coupled receptor-like"/>
    <property type="match status" value="1"/>
</dbReference>
<feature type="region of interest" description="Disordered" evidence="6">
    <location>
        <begin position="407"/>
        <end position="458"/>
    </location>
</feature>
<dbReference type="PANTHER" id="PTHR46641:SF2">
    <property type="entry name" value="FMRFAMIDE RECEPTOR"/>
    <property type="match status" value="1"/>
</dbReference>
<dbReference type="CDD" id="cd14978">
    <property type="entry name" value="7tmA_FMRFamide_R-like"/>
    <property type="match status" value="1"/>
</dbReference>
<dbReference type="PROSITE" id="PS50262">
    <property type="entry name" value="G_PROTEIN_RECEP_F1_2"/>
    <property type="match status" value="1"/>
</dbReference>
<feature type="transmembrane region" description="Helical" evidence="7">
    <location>
        <begin position="48"/>
        <end position="68"/>
    </location>
</feature>
<feature type="transmembrane region" description="Helical" evidence="7">
    <location>
        <begin position="125"/>
        <end position="146"/>
    </location>
</feature>
<dbReference type="SMART" id="SM01381">
    <property type="entry name" value="7TM_GPCR_Srsx"/>
    <property type="match status" value="1"/>
</dbReference>
<dbReference type="InterPro" id="IPR017452">
    <property type="entry name" value="GPCR_Rhodpsn_7TM"/>
</dbReference>
<comment type="subcellular location">
    <subcellularLocation>
        <location evidence="1">Membrane</location>
    </subcellularLocation>
</comment>
<gene>
    <name evidence="9" type="ORF">DSTB1V02_LOCUS9489</name>
</gene>
<accession>A0A7R9A8Y6</accession>
<evidence type="ECO:0000259" key="8">
    <source>
        <dbReference type="PROSITE" id="PS50262"/>
    </source>
</evidence>
<keyword evidence="5 7" id="KW-0472">Membrane</keyword>
<dbReference type="Proteomes" id="UP000677054">
    <property type="component" value="Unassembled WGS sequence"/>
</dbReference>
<feature type="compositionally biased region" description="Basic and acidic residues" evidence="6">
    <location>
        <begin position="437"/>
        <end position="458"/>
    </location>
</feature>
<dbReference type="InterPro" id="IPR000276">
    <property type="entry name" value="GPCR_Rhodpsn"/>
</dbReference>
<dbReference type="AlphaFoldDB" id="A0A7R9A8Y6"/>
<feature type="transmembrane region" description="Helical" evidence="7">
    <location>
        <begin position="80"/>
        <end position="105"/>
    </location>
</feature>
<sequence>MADEGTLDSDENVTLGLNHSNAESVDQIPWNETADELAAYIKFTIHGIPLPIVCTFGIVGNIISVLILSKRQMRSSINCCLLGLAACDLVLLFTSLWLFAIPDIYIYTRWFRFYVCDVYPYTTPYAYPISLIAQTSSVYITMTVAVERYIAVCWPLKARSLCTFGRARLYVIAIVICATLYNIPRFFEVTWGECPASFVNGTRLTEDCVMCVLPTALRSDQIYVKVYIWWMYLIVMFILPFLALTVFNLLIYVQVRRANKERQRLTSTQKREIGLAVMILCVVVVFFICNTLAMVINILEMLNDPIINYLTPISNLLVNINSTTNFIIYCIFGQKFQKLLLEMFCWCCPESRRKGSAQEDGTYTHVDTHQLMTYSGNRSNGNKGNGSMQFTTRSPLLSEDLTTPRIEAGSMSFTPGNSRRNSSLTTVNSRSTSPSDSRVDRSALKGDKKSRDRLTVRT</sequence>
<dbReference type="PRINTS" id="PR00237">
    <property type="entry name" value="GPCRRHODOPSN"/>
</dbReference>
<evidence type="ECO:0000256" key="6">
    <source>
        <dbReference type="SAM" id="MobiDB-lite"/>
    </source>
</evidence>
<keyword evidence="3 7" id="KW-0812">Transmembrane</keyword>
<dbReference type="GO" id="GO:0004930">
    <property type="term" value="F:G protein-coupled receptor activity"/>
    <property type="evidence" value="ECO:0007669"/>
    <property type="project" value="InterPro"/>
</dbReference>
<keyword evidence="4 7" id="KW-1133">Transmembrane helix</keyword>
<dbReference type="OrthoDB" id="10011262at2759"/>
<reference evidence="9" key="1">
    <citation type="submission" date="2020-11" db="EMBL/GenBank/DDBJ databases">
        <authorList>
            <person name="Tran Van P."/>
        </authorList>
    </citation>
    <scope>NUCLEOTIDE SEQUENCE</scope>
</reference>
<proteinExistence type="inferred from homology"/>
<feature type="compositionally biased region" description="Polar residues" evidence="6">
    <location>
        <begin position="411"/>
        <end position="436"/>
    </location>
</feature>
<dbReference type="InterPro" id="IPR052954">
    <property type="entry name" value="GPCR-Ligand_Int"/>
</dbReference>
<feature type="transmembrane region" description="Helical" evidence="7">
    <location>
        <begin position="167"/>
        <end position="183"/>
    </location>
</feature>
<protein>
    <recommendedName>
        <fullName evidence="8">G-protein coupled receptors family 1 profile domain-containing protein</fullName>
    </recommendedName>
</protein>
<dbReference type="EMBL" id="LR901966">
    <property type="protein sequence ID" value="CAD7249701.1"/>
    <property type="molecule type" value="Genomic_DNA"/>
</dbReference>
<evidence type="ECO:0000256" key="7">
    <source>
        <dbReference type="SAM" id="Phobius"/>
    </source>
</evidence>
<feature type="transmembrane region" description="Helical" evidence="7">
    <location>
        <begin position="316"/>
        <end position="333"/>
    </location>
</feature>
<dbReference type="GO" id="GO:0016020">
    <property type="term" value="C:membrane"/>
    <property type="evidence" value="ECO:0007669"/>
    <property type="project" value="UniProtKB-SubCell"/>
</dbReference>
<name>A0A7R9A8Y6_9CRUS</name>
<feature type="transmembrane region" description="Helical" evidence="7">
    <location>
        <begin position="227"/>
        <end position="252"/>
    </location>
</feature>
<dbReference type="PANTHER" id="PTHR46641">
    <property type="entry name" value="FMRFAMIDE RECEPTOR-RELATED"/>
    <property type="match status" value="1"/>
</dbReference>
<evidence type="ECO:0000313" key="10">
    <source>
        <dbReference type="Proteomes" id="UP000677054"/>
    </source>
</evidence>
<evidence type="ECO:0000256" key="4">
    <source>
        <dbReference type="ARBA" id="ARBA00022989"/>
    </source>
</evidence>
<evidence type="ECO:0000256" key="1">
    <source>
        <dbReference type="ARBA" id="ARBA00004370"/>
    </source>
</evidence>
<evidence type="ECO:0000256" key="5">
    <source>
        <dbReference type="ARBA" id="ARBA00023136"/>
    </source>
</evidence>